<dbReference type="InterPro" id="IPR000014">
    <property type="entry name" value="PAS"/>
</dbReference>
<evidence type="ECO:0000256" key="1">
    <source>
        <dbReference type="ARBA" id="ARBA00012282"/>
    </source>
</evidence>
<proteinExistence type="predicted"/>
<dbReference type="InterPro" id="IPR052155">
    <property type="entry name" value="Biofilm_reg_signaling"/>
</dbReference>
<dbReference type="Pfam" id="PF00563">
    <property type="entry name" value="EAL"/>
    <property type="match status" value="1"/>
</dbReference>
<evidence type="ECO:0000313" key="7">
    <source>
        <dbReference type="Proteomes" id="UP000190064"/>
    </source>
</evidence>
<reference evidence="6" key="1">
    <citation type="submission" date="2017-02" db="EMBL/GenBank/DDBJ databases">
        <title>Draft Genome Sequence of the Salt Water Bacterium Oceanospirillum linum ATCC 11336.</title>
        <authorList>
            <person name="Trachtenberg A.M."/>
            <person name="Carney J.G."/>
            <person name="Linnane J.D."/>
            <person name="Rheaume B.A."/>
            <person name="Pitts N.L."/>
            <person name="Mykles D.L."/>
            <person name="Maclea K.S."/>
        </authorList>
    </citation>
    <scope>NUCLEOTIDE SEQUENCE [LARGE SCALE GENOMIC DNA]</scope>
    <source>
        <strain evidence="6">ATCC 11336</strain>
    </source>
</reference>
<dbReference type="EMBL" id="MTSD02000002">
    <property type="protein sequence ID" value="OOV87484.1"/>
    <property type="molecule type" value="Genomic_DNA"/>
</dbReference>
<dbReference type="PROSITE" id="PS50887">
    <property type="entry name" value="GGDEF"/>
    <property type="match status" value="1"/>
</dbReference>
<feature type="domain" description="PAS" evidence="3">
    <location>
        <begin position="124"/>
        <end position="168"/>
    </location>
</feature>
<dbReference type="NCBIfam" id="TIGR00229">
    <property type="entry name" value="sensory_box"/>
    <property type="match status" value="1"/>
</dbReference>
<dbReference type="InterPro" id="IPR000160">
    <property type="entry name" value="GGDEF_dom"/>
</dbReference>
<dbReference type="InterPro" id="IPR035965">
    <property type="entry name" value="PAS-like_dom_sf"/>
</dbReference>
<sequence>MSADVSHLLEGVSQGMELIDTAFAHISLDQQLTVLSSNTQFKQMARQYHLPEEVLASWLKGTLFQSREELVSELSKTSALTAEGRGHASDGKSFHFQWSLKQLSDSTALCFVRDIRWRQKYQDQWTLFERIFNSSRASVVVTDASNRIVLANKRFEEISGYPSAEVLGFDPGFFSSGRQDKAFYRNLWQSLISEGYWSGLIWNRRKDGQEYPEQKTIYTVLNEAGQITHYFSSGEVVLHNDAPALVSSLAPGQSNSIMGQQGLIETLARKLQNHQQPITIFYIGIDNMGRLNHHGGMALGDHIIRTTLQRLSETFLPDGYVARSVGDEFIIAAPFITSPSQAESVAQGLLEALQSSIEYQSIEWRSTVSIGISLLEQNQRPREAVEQSHIAMHHAKEQGGNSSHFFNSELQKIAKEGVLLEQALHLALARNEFALHYQPIVDTETGQLVGAEALLRWHSEQFGFVPPDRFIPIAEHSGLIHELGHWVIEEVCHQLNRWGESFTGSIAVNLSAHQLQYAGLAEQLMSVLNKHRIPVERISLEITETAMIQDANSAVSVVTDLKEAGFMLSIDDFGTGYSSLSYLTRFQLDKLKVDRCFVQKMTEQPQERLVTKAIVQLAKSLGMQIVAEGVETLEQKSALEALECDYLQGYLISKPLPANEFELFAKNLTRASLDECIARLPEADESII</sequence>
<gene>
    <name evidence="6" type="ORF">BTA35_0205425</name>
</gene>
<dbReference type="PROSITE" id="PS50883">
    <property type="entry name" value="EAL"/>
    <property type="match status" value="1"/>
</dbReference>
<dbReference type="InterPro" id="IPR029787">
    <property type="entry name" value="Nucleotide_cyclase"/>
</dbReference>
<name>A0A1T1HC83_OCELI</name>
<dbReference type="SMART" id="SM00052">
    <property type="entry name" value="EAL"/>
    <property type="match status" value="1"/>
</dbReference>
<feature type="domain" description="EAL" evidence="4">
    <location>
        <begin position="417"/>
        <end position="669"/>
    </location>
</feature>
<evidence type="ECO:0000259" key="4">
    <source>
        <dbReference type="PROSITE" id="PS50883"/>
    </source>
</evidence>
<dbReference type="STRING" id="966.BTA35_0205425"/>
<dbReference type="InterPro" id="IPR043128">
    <property type="entry name" value="Rev_trsase/Diguanyl_cyclase"/>
</dbReference>
<dbReference type="GO" id="GO:0071111">
    <property type="term" value="F:cyclic-guanylate-specific phosphodiesterase activity"/>
    <property type="evidence" value="ECO:0007669"/>
    <property type="project" value="UniProtKB-EC"/>
</dbReference>
<dbReference type="PANTHER" id="PTHR44757">
    <property type="entry name" value="DIGUANYLATE CYCLASE DGCP"/>
    <property type="match status" value="1"/>
</dbReference>
<evidence type="ECO:0000259" key="5">
    <source>
        <dbReference type="PROSITE" id="PS50887"/>
    </source>
</evidence>
<keyword evidence="2" id="KW-0973">c-di-GMP</keyword>
<dbReference type="PANTHER" id="PTHR44757:SF2">
    <property type="entry name" value="BIOFILM ARCHITECTURE MAINTENANCE PROTEIN MBAA"/>
    <property type="match status" value="1"/>
</dbReference>
<dbReference type="Pfam" id="PF00990">
    <property type="entry name" value="GGDEF"/>
    <property type="match status" value="1"/>
</dbReference>
<evidence type="ECO:0000313" key="6">
    <source>
        <dbReference type="EMBL" id="OOV87484.1"/>
    </source>
</evidence>
<dbReference type="CDD" id="cd01949">
    <property type="entry name" value="GGDEF"/>
    <property type="match status" value="1"/>
</dbReference>
<accession>A0A1T1HC83</accession>
<dbReference type="Gene3D" id="3.20.20.450">
    <property type="entry name" value="EAL domain"/>
    <property type="match status" value="1"/>
</dbReference>
<protein>
    <recommendedName>
        <fullName evidence="1">cyclic-guanylate-specific phosphodiesterase</fullName>
        <ecNumber evidence="1">3.1.4.52</ecNumber>
    </recommendedName>
</protein>
<dbReference type="AlphaFoldDB" id="A0A1T1HC83"/>
<dbReference type="Gene3D" id="3.30.450.20">
    <property type="entry name" value="PAS domain"/>
    <property type="match status" value="1"/>
</dbReference>
<dbReference type="Gene3D" id="3.30.70.270">
    <property type="match status" value="1"/>
</dbReference>
<dbReference type="SUPFAM" id="SSF55073">
    <property type="entry name" value="Nucleotide cyclase"/>
    <property type="match status" value="1"/>
</dbReference>
<keyword evidence="7" id="KW-1185">Reference proteome</keyword>
<dbReference type="CDD" id="cd01948">
    <property type="entry name" value="EAL"/>
    <property type="match status" value="1"/>
</dbReference>
<organism evidence="6 7">
    <name type="scientific">Oceanospirillum linum</name>
    <dbReference type="NCBI Taxonomy" id="966"/>
    <lineage>
        <taxon>Bacteria</taxon>
        <taxon>Pseudomonadati</taxon>
        <taxon>Pseudomonadota</taxon>
        <taxon>Gammaproteobacteria</taxon>
        <taxon>Oceanospirillales</taxon>
        <taxon>Oceanospirillaceae</taxon>
        <taxon>Oceanospirillum</taxon>
    </lineage>
</organism>
<evidence type="ECO:0000256" key="2">
    <source>
        <dbReference type="ARBA" id="ARBA00022636"/>
    </source>
</evidence>
<dbReference type="InterPro" id="IPR001633">
    <property type="entry name" value="EAL_dom"/>
</dbReference>
<dbReference type="SMART" id="SM00267">
    <property type="entry name" value="GGDEF"/>
    <property type="match status" value="1"/>
</dbReference>
<evidence type="ECO:0000259" key="3">
    <source>
        <dbReference type="PROSITE" id="PS50112"/>
    </source>
</evidence>
<dbReference type="CDD" id="cd00130">
    <property type="entry name" value="PAS"/>
    <property type="match status" value="1"/>
</dbReference>
<dbReference type="EC" id="3.1.4.52" evidence="1"/>
<dbReference type="FunFam" id="3.20.20.450:FF:000001">
    <property type="entry name" value="Cyclic di-GMP phosphodiesterase yahA"/>
    <property type="match status" value="1"/>
</dbReference>
<dbReference type="Proteomes" id="UP000190064">
    <property type="component" value="Unassembled WGS sequence"/>
</dbReference>
<dbReference type="SMART" id="SM00091">
    <property type="entry name" value="PAS"/>
    <property type="match status" value="1"/>
</dbReference>
<dbReference type="PROSITE" id="PS50112">
    <property type="entry name" value="PAS"/>
    <property type="match status" value="1"/>
</dbReference>
<dbReference type="NCBIfam" id="TIGR00254">
    <property type="entry name" value="GGDEF"/>
    <property type="match status" value="1"/>
</dbReference>
<dbReference type="SUPFAM" id="SSF141868">
    <property type="entry name" value="EAL domain-like"/>
    <property type="match status" value="1"/>
</dbReference>
<dbReference type="InterPro" id="IPR035919">
    <property type="entry name" value="EAL_sf"/>
</dbReference>
<dbReference type="SUPFAM" id="SSF55785">
    <property type="entry name" value="PYP-like sensor domain (PAS domain)"/>
    <property type="match status" value="1"/>
</dbReference>
<feature type="domain" description="GGDEF" evidence="5">
    <location>
        <begin position="276"/>
        <end position="408"/>
    </location>
</feature>
<comment type="caution">
    <text evidence="6">The sequence shown here is derived from an EMBL/GenBank/DDBJ whole genome shotgun (WGS) entry which is preliminary data.</text>
</comment>
<dbReference type="Pfam" id="PF13426">
    <property type="entry name" value="PAS_9"/>
    <property type="match status" value="1"/>
</dbReference>